<evidence type="ECO:0000256" key="4">
    <source>
        <dbReference type="ARBA" id="ARBA00022679"/>
    </source>
</evidence>
<comment type="caution">
    <text evidence="6">Lacks conserved residue(s) required for the propagation of feature annotation.</text>
</comment>
<feature type="binding site" evidence="6">
    <location>
        <position position="293"/>
    </location>
    <ligand>
        <name>carbamoyl phosphate</name>
        <dbReference type="ChEBI" id="CHEBI:58228"/>
    </ligand>
</feature>
<dbReference type="SUPFAM" id="SSF53671">
    <property type="entry name" value="Aspartate/ornithine carbamoyltransferase"/>
    <property type="match status" value="1"/>
</dbReference>
<feature type="binding site" evidence="6">
    <location>
        <position position="225"/>
    </location>
    <ligand>
        <name>L-ornithine</name>
        <dbReference type="ChEBI" id="CHEBI:46911"/>
    </ligand>
</feature>
<feature type="binding site" evidence="6">
    <location>
        <position position="103"/>
    </location>
    <ligand>
        <name>carbamoyl phosphate</name>
        <dbReference type="ChEBI" id="CHEBI:58228"/>
    </ligand>
</feature>
<dbReference type="GO" id="GO:0042450">
    <property type="term" value="P:L-arginine biosynthetic process via ornithine"/>
    <property type="evidence" value="ECO:0007669"/>
    <property type="project" value="UniProtKB-UniRule"/>
</dbReference>
<comment type="catalytic activity">
    <reaction evidence="5 6">
        <text>carbamoyl phosphate + L-ornithine = L-citrulline + phosphate + H(+)</text>
        <dbReference type="Rhea" id="RHEA:19513"/>
        <dbReference type="ChEBI" id="CHEBI:15378"/>
        <dbReference type="ChEBI" id="CHEBI:43474"/>
        <dbReference type="ChEBI" id="CHEBI:46911"/>
        <dbReference type="ChEBI" id="CHEBI:57743"/>
        <dbReference type="ChEBI" id="CHEBI:58228"/>
        <dbReference type="EC" id="2.1.3.3"/>
    </reaction>
</comment>
<dbReference type="Gene3D" id="3.40.50.1370">
    <property type="entry name" value="Aspartate/ornithine carbamoyltransferase"/>
    <property type="match status" value="2"/>
</dbReference>
<comment type="similarity">
    <text evidence="2 6">Belongs to the aspartate/ornithine carbamoyltransferase superfamily. OTCase family.</text>
</comment>
<evidence type="ECO:0000256" key="6">
    <source>
        <dbReference type="HAMAP-Rule" id="MF_01109"/>
    </source>
</evidence>
<dbReference type="GO" id="GO:0019240">
    <property type="term" value="P:citrulline biosynthetic process"/>
    <property type="evidence" value="ECO:0007669"/>
    <property type="project" value="TreeGrafter"/>
</dbReference>
<dbReference type="Pfam" id="PF00185">
    <property type="entry name" value="OTCace"/>
    <property type="match status" value="1"/>
</dbReference>
<dbReference type="Pfam" id="PF02729">
    <property type="entry name" value="OTCace_N"/>
    <property type="match status" value="1"/>
</dbReference>
<gene>
    <name evidence="9" type="primary">argF</name>
    <name evidence="9" type="ORF">HYY65_07700</name>
</gene>
<dbReference type="EMBL" id="JACPSX010000144">
    <property type="protein sequence ID" value="MBI3014924.1"/>
    <property type="molecule type" value="Genomic_DNA"/>
</dbReference>
<feature type="domain" description="Aspartate/ornithine carbamoyltransferase carbamoyl-P binding" evidence="8">
    <location>
        <begin position="3"/>
        <end position="143"/>
    </location>
</feature>
<dbReference type="PRINTS" id="PR00102">
    <property type="entry name" value="OTCASE"/>
</dbReference>
<dbReference type="InterPro" id="IPR024904">
    <property type="entry name" value="OTCase_ArgI"/>
</dbReference>
<dbReference type="GO" id="GO:0005737">
    <property type="term" value="C:cytoplasm"/>
    <property type="evidence" value="ECO:0007669"/>
    <property type="project" value="UniProtKB-SubCell"/>
</dbReference>
<dbReference type="AlphaFoldDB" id="A0A932GPS9"/>
<dbReference type="InterPro" id="IPR002292">
    <property type="entry name" value="Orn/put_carbamltrans"/>
</dbReference>
<feature type="binding site" evidence="6">
    <location>
        <position position="161"/>
    </location>
    <ligand>
        <name>L-ornithine</name>
        <dbReference type="ChEBI" id="CHEBI:46911"/>
    </ligand>
</feature>
<dbReference type="PANTHER" id="PTHR45753:SF3">
    <property type="entry name" value="ORNITHINE TRANSCARBAMYLASE, MITOCHONDRIAL"/>
    <property type="match status" value="1"/>
</dbReference>
<proteinExistence type="inferred from homology"/>
<feature type="binding site" evidence="6">
    <location>
        <begin position="265"/>
        <end position="266"/>
    </location>
    <ligand>
        <name>carbamoyl phosphate</name>
        <dbReference type="ChEBI" id="CHEBI:58228"/>
    </ligand>
</feature>
<feature type="binding site" evidence="6">
    <location>
        <begin position="130"/>
        <end position="133"/>
    </location>
    <ligand>
        <name>carbamoyl phosphate</name>
        <dbReference type="ChEBI" id="CHEBI:58228"/>
    </ligand>
</feature>
<reference evidence="9" key="1">
    <citation type="submission" date="2020-07" db="EMBL/GenBank/DDBJ databases">
        <title>Huge and variable diversity of episymbiotic CPR bacteria and DPANN archaea in groundwater ecosystems.</title>
        <authorList>
            <person name="He C.Y."/>
            <person name="Keren R."/>
            <person name="Whittaker M."/>
            <person name="Farag I.F."/>
            <person name="Doudna J."/>
            <person name="Cate J.H.D."/>
            <person name="Banfield J.F."/>
        </authorList>
    </citation>
    <scope>NUCLEOTIDE SEQUENCE</scope>
    <source>
        <strain evidence="9">NC_groundwater_717_Ag_S-0.2um_59_8</strain>
    </source>
</reference>
<dbReference type="HAMAP" id="MF_01109">
    <property type="entry name" value="OTCase"/>
    <property type="match status" value="1"/>
</dbReference>
<name>A0A932GPS9_UNCTE</name>
<dbReference type="InterPro" id="IPR006132">
    <property type="entry name" value="Asp/Orn_carbamoyltranf_P-bd"/>
</dbReference>
<dbReference type="NCBIfam" id="NF001986">
    <property type="entry name" value="PRK00779.1"/>
    <property type="match status" value="1"/>
</dbReference>
<dbReference type="NCBIfam" id="TIGR00658">
    <property type="entry name" value="orni_carb_tr"/>
    <property type="match status" value="1"/>
</dbReference>
<evidence type="ECO:0000313" key="10">
    <source>
        <dbReference type="Proteomes" id="UP000741360"/>
    </source>
</evidence>
<feature type="domain" description="Aspartate/ornithine carbamoyltransferase Asp/Orn-binding" evidence="7">
    <location>
        <begin position="149"/>
        <end position="304"/>
    </location>
</feature>
<dbReference type="PANTHER" id="PTHR45753">
    <property type="entry name" value="ORNITHINE CARBAMOYLTRANSFERASE, MITOCHONDRIAL"/>
    <property type="match status" value="1"/>
</dbReference>
<accession>A0A932GPS9</accession>
<dbReference type="InterPro" id="IPR036901">
    <property type="entry name" value="Asp/Orn_carbamoylTrfase_sf"/>
</dbReference>
<evidence type="ECO:0000256" key="3">
    <source>
        <dbReference type="ARBA" id="ARBA00013007"/>
    </source>
</evidence>
<dbReference type="EC" id="2.1.3.3" evidence="3 6"/>
<dbReference type="FunFam" id="3.40.50.1370:FF:000008">
    <property type="entry name" value="Ornithine carbamoyltransferase"/>
    <property type="match status" value="1"/>
</dbReference>
<keyword evidence="4 6" id="KW-0808">Transferase</keyword>
<organism evidence="9 10">
    <name type="scientific">Tectimicrobiota bacterium</name>
    <dbReference type="NCBI Taxonomy" id="2528274"/>
    <lineage>
        <taxon>Bacteria</taxon>
        <taxon>Pseudomonadati</taxon>
        <taxon>Nitrospinota/Tectimicrobiota group</taxon>
        <taxon>Candidatus Tectimicrobiota</taxon>
    </lineage>
</organism>
<keyword evidence="6" id="KW-0963">Cytoplasm</keyword>
<dbReference type="GO" id="GO:0016597">
    <property type="term" value="F:amino acid binding"/>
    <property type="evidence" value="ECO:0007669"/>
    <property type="project" value="InterPro"/>
</dbReference>
<evidence type="ECO:0000256" key="2">
    <source>
        <dbReference type="ARBA" id="ARBA00007805"/>
    </source>
</evidence>
<dbReference type="InterPro" id="IPR006131">
    <property type="entry name" value="Asp_carbamoyltransf_Asp/Orn-bd"/>
</dbReference>
<evidence type="ECO:0000259" key="7">
    <source>
        <dbReference type="Pfam" id="PF00185"/>
    </source>
</evidence>
<sequence>MKRDLLSLADLEREEILHIFSLTRRLKEKGEEAKRLSLLRGKVLGLIFHKPSMRTRVSFEVAMVHLGGHAMLLGNSEILLGERESVADVARVLSGYMDGLVIRTFDQALVEEVASCTSIPVINGLTDLLHPCQILAALYTIQERLGRLQGLKVVYVGDGNNVAHSWLLGAAKMGLDLTIACPPEYRPNPQIFSRALNLALTTGSKLMVLDNPLEAVRGAHIIYTDVWASMGQEQEKEDRAKAFSPYQVNAALLKAAGEQAYVMHCLPAHRGEEIISEVIDGPRSLVWEEAENRLHVQKAILIWLLGGEKAEKEFA</sequence>
<evidence type="ECO:0000256" key="1">
    <source>
        <dbReference type="ARBA" id="ARBA00004975"/>
    </source>
</evidence>
<evidence type="ECO:0000256" key="5">
    <source>
        <dbReference type="ARBA" id="ARBA00048772"/>
    </source>
</evidence>
<feature type="binding site" evidence="6">
    <location>
        <begin position="229"/>
        <end position="230"/>
    </location>
    <ligand>
        <name>L-ornithine</name>
        <dbReference type="ChEBI" id="CHEBI:46911"/>
    </ligand>
</feature>
<dbReference type="GO" id="GO:0004585">
    <property type="term" value="F:ornithine carbamoyltransferase activity"/>
    <property type="evidence" value="ECO:0007669"/>
    <property type="project" value="UniProtKB-UniRule"/>
</dbReference>
<protein>
    <recommendedName>
        <fullName evidence="3 6">Ornithine carbamoyltransferase</fullName>
        <shortName evidence="6">OTCase</shortName>
        <ecNumber evidence="3 6">2.1.3.3</ecNumber>
    </recommendedName>
</protein>
<dbReference type="Proteomes" id="UP000741360">
    <property type="component" value="Unassembled WGS sequence"/>
</dbReference>
<dbReference type="InterPro" id="IPR006130">
    <property type="entry name" value="Asp/Orn_carbamoylTrfase"/>
</dbReference>
<comment type="pathway">
    <text evidence="1">Amino-acid biosynthesis; L-arginine biosynthesis; L-arginine from L-ornithine and carbamoyl phosphate: step 1/3.</text>
</comment>
<evidence type="ECO:0000313" key="9">
    <source>
        <dbReference type="EMBL" id="MBI3014924.1"/>
    </source>
</evidence>
<evidence type="ECO:0000259" key="8">
    <source>
        <dbReference type="Pfam" id="PF02729"/>
    </source>
</evidence>
<comment type="subcellular location">
    <subcellularLocation>
        <location evidence="6">Cytoplasm</location>
    </subcellularLocation>
</comment>
<comment type="caution">
    <text evidence="9">The sequence shown here is derived from an EMBL/GenBank/DDBJ whole genome shotgun (WGS) entry which is preliminary data.</text>
</comment>
<dbReference type="PRINTS" id="PR00100">
    <property type="entry name" value="AOTCASE"/>
</dbReference>